<keyword evidence="4" id="KW-0808">Transferase</keyword>
<organism evidence="11 12">
    <name type="scientific">Verruconis gallopava</name>
    <dbReference type="NCBI Taxonomy" id="253628"/>
    <lineage>
        <taxon>Eukaryota</taxon>
        <taxon>Fungi</taxon>
        <taxon>Dikarya</taxon>
        <taxon>Ascomycota</taxon>
        <taxon>Pezizomycotina</taxon>
        <taxon>Dothideomycetes</taxon>
        <taxon>Pleosporomycetidae</taxon>
        <taxon>Venturiales</taxon>
        <taxon>Sympoventuriaceae</taxon>
        <taxon>Verruconis</taxon>
    </lineage>
</organism>
<accession>A0A0D2A3V7</accession>
<dbReference type="AlphaFoldDB" id="A0A0D2A3V7"/>
<dbReference type="GeneID" id="27314946"/>
<dbReference type="Gene3D" id="3.90.550.50">
    <property type="match status" value="1"/>
</dbReference>
<dbReference type="PANTHER" id="PTHR11214">
    <property type="entry name" value="BETA-1,3-N-ACETYLGLUCOSAMINYLTRANSFERASE"/>
    <property type="match status" value="1"/>
</dbReference>
<comment type="similarity">
    <text evidence="2 10">Belongs to the glycosyltransferase 31 family.</text>
</comment>
<dbReference type="EC" id="2.4.1.-" evidence="10"/>
<dbReference type="InterPro" id="IPR002659">
    <property type="entry name" value="Glyco_trans_31"/>
</dbReference>
<evidence type="ECO:0000256" key="1">
    <source>
        <dbReference type="ARBA" id="ARBA00004323"/>
    </source>
</evidence>
<protein>
    <recommendedName>
        <fullName evidence="10">Hexosyltransferase</fullName>
        <ecNumber evidence="10">2.4.1.-</ecNumber>
    </recommendedName>
</protein>
<name>A0A0D2A3V7_9PEZI</name>
<keyword evidence="5" id="KW-0812">Transmembrane</keyword>
<dbReference type="GO" id="GO:0016758">
    <property type="term" value="F:hexosyltransferase activity"/>
    <property type="evidence" value="ECO:0007669"/>
    <property type="project" value="InterPro"/>
</dbReference>
<keyword evidence="12" id="KW-1185">Reference proteome</keyword>
<proteinExistence type="inferred from homology"/>
<keyword evidence="7" id="KW-1133">Transmembrane helix</keyword>
<evidence type="ECO:0000256" key="4">
    <source>
        <dbReference type="ARBA" id="ARBA00022679"/>
    </source>
</evidence>
<reference evidence="11 12" key="1">
    <citation type="submission" date="2015-01" db="EMBL/GenBank/DDBJ databases">
        <title>The Genome Sequence of Ochroconis gallopava CBS43764.</title>
        <authorList>
            <consortium name="The Broad Institute Genomics Platform"/>
            <person name="Cuomo C."/>
            <person name="de Hoog S."/>
            <person name="Gorbushina A."/>
            <person name="Stielow B."/>
            <person name="Teixiera M."/>
            <person name="Abouelleil A."/>
            <person name="Chapman S.B."/>
            <person name="Priest M."/>
            <person name="Young S.K."/>
            <person name="Wortman J."/>
            <person name="Nusbaum C."/>
            <person name="Birren B."/>
        </authorList>
    </citation>
    <scope>NUCLEOTIDE SEQUENCE [LARGE SCALE GENOMIC DNA]</scope>
    <source>
        <strain evidence="11 12">CBS 43764</strain>
    </source>
</reference>
<keyword evidence="9" id="KW-0472">Membrane</keyword>
<evidence type="ECO:0000256" key="6">
    <source>
        <dbReference type="ARBA" id="ARBA00022968"/>
    </source>
</evidence>
<keyword evidence="6" id="KW-0735">Signal-anchor</keyword>
<evidence type="ECO:0000313" key="12">
    <source>
        <dbReference type="Proteomes" id="UP000053259"/>
    </source>
</evidence>
<dbReference type="VEuPathDB" id="FungiDB:PV09_06973"/>
<comment type="subcellular location">
    <subcellularLocation>
        <location evidence="1 10">Golgi apparatus membrane</location>
        <topology evidence="1 10">Single-pass type II membrane protein</topology>
    </subcellularLocation>
</comment>
<dbReference type="HOGENOM" id="CLU_073923_0_0_1"/>
<evidence type="ECO:0000256" key="3">
    <source>
        <dbReference type="ARBA" id="ARBA00022676"/>
    </source>
</evidence>
<dbReference type="EMBL" id="KN847554">
    <property type="protein sequence ID" value="KIW01493.1"/>
    <property type="molecule type" value="Genomic_DNA"/>
</dbReference>
<dbReference type="Proteomes" id="UP000053259">
    <property type="component" value="Unassembled WGS sequence"/>
</dbReference>
<dbReference type="OrthoDB" id="2139606at2759"/>
<keyword evidence="8 10" id="KW-0333">Golgi apparatus</keyword>
<keyword evidence="3 10" id="KW-0328">Glycosyltransferase</keyword>
<evidence type="ECO:0000256" key="10">
    <source>
        <dbReference type="RuleBase" id="RU363063"/>
    </source>
</evidence>
<dbReference type="Pfam" id="PF01762">
    <property type="entry name" value="Galactosyl_T"/>
    <property type="match status" value="1"/>
</dbReference>
<evidence type="ECO:0000313" key="11">
    <source>
        <dbReference type="EMBL" id="KIW01493.1"/>
    </source>
</evidence>
<dbReference type="STRING" id="253628.A0A0D2A3V7"/>
<dbReference type="GO" id="GO:0000139">
    <property type="term" value="C:Golgi membrane"/>
    <property type="evidence" value="ECO:0007669"/>
    <property type="project" value="UniProtKB-SubCell"/>
</dbReference>
<evidence type="ECO:0000256" key="8">
    <source>
        <dbReference type="ARBA" id="ARBA00023034"/>
    </source>
</evidence>
<evidence type="ECO:0000256" key="5">
    <source>
        <dbReference type="ARBA" id="ARBA00022692"/>
    </source>
</evidence>
<evidence type="ECO:0000256" key="2">
    <source>
        <dbReference type="ARBA" id="ARBA00008661"/>
    </source>
</evidence>
<dbReference type="PANTHER" id="PTHR11214:SF351">
    <property type="entry name" value="BETA-1,3-GALACTOSYLTRANSFERASE PVG3"/>
    <property type="match status" value="1"/>
</dbReference>
<evidence type="ECO:0000256" key="7">
    <source>
        <dbReference type="ARBA" id="ARBA00022989"/>
    </source>
</evidence>
<sequence>MIGCGRPRLLILTAFAIGLLFLTVYRYPVFLPSNTDLFEWQPFGRGRGSATQPIWLIATSTPAQSLQRRSIIRSTWQALFRNETLFETRFVLANPPAEWSSVIAKENETHGDIIILKHLEESSRIANTVKSIEFLKYITAWPGKWSFVSKIDDDSFLDPNAFYKEYLMPLINSVPQLSEQLVGIGRKLDMNGFEYPGGQFYTLSWAMVEKLASLHAENPITDEHEDVLIGRLLHEADVPWHFTKLPNRVAFDYDDSLGANLGGKKTAWAKEDADLDAWVHAVGSRAINPHKMRGDEEYLRVAACYDSNGLKRHGH</sequence>
<evidence type="ECO:0000256" key="9">
    <source>
        <dbReference type="ARBA" id="ARBA00023136"/>
    </source>
</evidence>
<gene>
    <name evidence="11" type="ORF">PV09_06973</name>
</gene>
<dbReference type="RefSeq" id="XP_016211362.1">
    <property type="nucleotide sequence ID" value="XM_016360685.1"/>
</dbReference>
<dbReference type="InParanoid" id="A0A0D2A3V7"/>